<reference evidence="1" key="1">
    <citation type="submission" date="2022-10" db="EMBL/GenBank/DDBJ databases">
        <title>Rhodococcus sp.75.</title>
        <authorList>
            <person name="Sun M."/>
        </authorList>
    </citation>
    <scope>NUCLEOTIDE SEQUENCE</scope>
    <source>
        <strain evidence="1">75</strain>
    </source>
</reference>
<proteinExistence type="predicted"/>
<protein>
    <submittedName>
        <fullName evidence="1">Uncharacterized protein</fullName>
    </submittedName>
</protein>
<evidence type="ECO:0000313" key="1">
    <source>
        <dbReference type="EMBL" id="UZJ26435.1"/>
    </source>
</evidence>
<dbReference type="RefSeq" id="WP_265384539.1">
    <property type="nucleotide sequence ID" value="NZ_CP110615.1"/>
</dbReference>
<sequence length="47" mass="5103">MRLPQEHGDPGDHRRPADVVLNDADVTFLTDTDPHHAQAVDVSGTPT</sequence>
<gene>
    <name evidence="1" type="ORF">RHODO2019_08585</name>
</gene>
<name>A0ABY6P442_9NOCA</name>
<evidence type="ECO:0000313" key="2">
    <source>
        <dbReference type="Proteomes" id="UP001164965"/>
    </source>
</evidence>
<dbReference type="Proteomes" id="UP001164965">
    <property type="component" value="Chromosome"/>
</dbReference>
<dbReference type="EMBL" id="CP110615">
    <property type="protein sequence ID" value="UZJ26435.1"/>
    <property type="molecule type" value="Genomic_DNA"/>
</dbReference>
<keyword evidence="2" id="KW-1185">Reference proteome</keyword>
<organism evidence="1 2">
    <name type="scientific">Rhodococcus antarcticus</name>
    <dbReference type="NCBI Taxonomy" id="2987751"/>
    <lineage>
        <taxon>Bacteria</taxon>
        <taxon>Bacillati</taxon>
        <taxon>Actinomycetota</taxon>
        <taxon>Actinomycetes</taxon>
        <taxon>Mycobacteriales</taxon>
        <taxon>Nocardiaceae</taxon>
        <taxon>Rhodococcus</taxon>
    </lineage>
</organism>
<accession>A0ABY6P442</accession>